<feature type="transmembrane region" description="Helical" evidence="1">
    <location>
        <begin position="224"/>
        <end position="246"/>
    </location>
</feature>
<feature type="transmembrane region" description="Helical" evidence="1">
    <location>
        <begin position="122"/>
        <end position="139"/>
    </location>
</feature>
<organism evidence="2 3">
    <name type="scientific">Sphingobacterium corticis</name>
    <dbReference type="NCBI Taxonomy" id="1812823"/>
    <lineage>
        <taxon>Bacteria</taxon>
        <taxon>Pseudomonadati</taxon>
        <taxon>Bacteroidota</taxon>
        <taxon>Sphingobacteriia</taxon>
        <taxon>Sphingobacteriales</taxon>
        <taxon>Sphingobacteriaceae</taxon>
        <taxon>Sphingobacterium</taxon>
    </lineage>
</organism>
<feature type="transmembrane region" description="Helical" evidence="1">
    <location>
        <begin position="795"/>
        <end position="813"/>
    </location>
</feature>
<feature type="transmembrane region" description="Helical" evidence="1">
    <location>
        <begin position="532"/>
        <end position="549"/>
    </location>
</feature>
<feature type="transmembrane region" description="Helical" evidence="1">
    <location>
        <begin position="192"/>
        <end position="212"/>
    </location>
</feature>
<keyword evidence="1" id="KW-1133">Transmembrane helix</keyword>
<reference evidence="3" key="1">
    <citation type="journal article" date="2019" name="Int. J. Syst. Evol. Microbiol.">
        <title>The Global Catalogue of Microorganisms (GCM) 10K type strain sequencing project: providing services to taxonomists for standard genome sequencing and annotation.</title>
        <authorList>
            <consortium name="The Broad Institute Genomics Platform"/>
            <consortium name="The Broad Institute Genome Sequencing Center for Infectious Disease"/>
            <person name="Wu L."/>
            <person name="Ma J."/>
        </authorList>
    </citation>
    <scope>NUCLEOTIDE SEQUENCE [LARGE SCALE GENOMIC DNA]</scope>
    <source>
        <strain evidence="3">KCTC 42248</strain>
    </source>
</reference>
<feature type="transmembrane region" description="Helical" evidence="1">
    <location>
        <begin position="151"/>
        <end position="172"/>
    </location>
</feature>
<dbReference type="PANTHER" id="PTHR38454">
    <property type="entry name" value="INTEGRAL MEMBRANE PROTEIN-RELATED"/>
    <property type="match status" value="1"/>
</dbReference>
<sequence>MKTWFKENASHLTIIAILIVLVFFYFTPVWQGKTLAQSDVVQAAGGQKEMFDFKEKDGDAPLWTNSMFGGMPVYQIWLGHEANVTTYISKALRAVFPPPSDILLLYLLGGYFLFSVLRVKPWLAAVGAVALAFSSYNMIYIEAGHMNKAYAIAYMAPIIGSIILCYRGSWLWGGSLLALFMALEIRTNHIQVTYYLFIALLVLVGFELYYAIRDKQVKKFVQNSAVQLGAVLVAVMVNATVLFPTYEYSKLTTRGKANITSTEQGGSSDSGLSKEYAYGWSQGVGENLTLLIPNAYGGRSGGVLDGDSHVAKFVKSLNATDEQAAQFAQSMQTYWGEKMFTSGPWYFGAGIIFLFILGIVIVQNKYKWWLVSATVLTIFLAFGKHLPFISDLFFDYFPMYNKFRAVESILVIPSVLIPILAIMAVDQLISRPTEVKNLDKKLLYVGGSVAALCLLVALIPDLFLNFRSSTHQQLVATYQQQVGDAAMGNELVNALLKDRAAIASADAWRSLLIVVLTFGAIWFFVKKKASLTVMLAVVGLVTLADLWTVDKRYLNNDSFMSPTAVQDHMPKREVDDLILMDKDPSYRVFDLSTSPFQDARQSYYHKSLGGYHAAKLMRFQEILEHQFNGAINEDVLDMFNVRYVITQDQKSGSERIQRRSSAAGNAWFVDKITIVKDDNEEMNALDSFNPRKEAFVSKAFEDKIKATQLGNSSNSDINLVSYHPDTMRYEYTAPRDAFAVFSEVYYDKGWKAYVDGEEVPIIRADYLLRALQLPGGNHTVEFVFAPQSMKISTTLSLIFSVLMVLGIGAALFFQYRKKQNTPKAHPVGK</sequence>
<feature type="transmembrane region" description="Helical" evidence="1">
    <location>
        <begin position="369"/>
        <end position="389"/>
    </location>
</feature>
<comment type="caution">
    <text evidence="2">The sequence shown here is derived from an EMBL/GenBank/DDBJ whole genome shotgun (WGS) entry which is preliminary data.</text>
</comment>
<keyword evidence="1" id="KW-0812">Transmembrane</keyword>
<evidence type="ECO:0000313" key="3">
    <source>
        <dbReference type="Proteomes" id="UP001597393"/>
    </source>
</evidence>
<feature type="transmembrane region" description="Helical" evidence="1">
    <location>
        <begin position="12"/>
        <end position="30"/>
    </location>
</feature>
<dbReference type="RefSeq" id="WP_380868220.1">
    <property type="nucleotide sequence ID" value="NZ_JBHUMA010000004.1"/>
</dbReference>
<dbReference type="Proteomes" id="UP001597393">
    <property type="component" value="Unassembled WGS sequence"/>
</dbReference>
<feature type="transmembrane region" description="Helical" evidence="1">
    <location>
        <begin position="441"/>
        <end position="459"/>
    </location>
</feature>
<evidence type="ECO:0000256" key="1">
    <source>
        <dbReference type="SAM" id="Phobius"/>
    </source>
</evidence>
<proteinExistence type="predicted"/>
<dbReference type="EMBL" id="JBHUMA010000004">
    <property type="protein sequence ID" value="MFD2598376.1"/>
    <property type="molecule type" value="Genomic_DNA"/>
</dbReference>
<dbReference type="Pfam" id="PF09586">
    <property type="entry name" value="YfhO"/>
    <property type="match status" value="1"/>
</dbReference>
<evidence type="ECO:0000313" key="2">
    <source>
        <dbReference type="EMBL" id="MFD2598376.1"/>
    </source>
</evidence>
<keyword evidence="3" id="KW-1185">Reference proteome</keyword>
<name>A0ABW5NI43_9SPHI</name>
<protein>
    <submittedName>
        <fullName evidence="2">YfhO family protein</fullName>
    </submittedName>
</protein>
<dbReference type="InterPro" id="IPR018580">
    <property type="entry name" value="Uncharacterised_YfhO"/>
</dbReference>
<dbReference type="PANTHER" id="PTHR38454:SF1">
    <property type="entry name" value="INTEGRAL MEMBRANE PROTEIN"/>
    <property type="match status" value="1"/>
</dbReference>
<accession>A0ABW5NI43</accession>
<feature type="transmembrane region" description="Helical" evidence="1">
    <location>
        <begin position="345"/>
        <end position="362"/>
    </location>
</feature>
<keyword evidence="1" id="KW-0472">Membrane</keyword>
<gene>
    <name evidence="2" type="ORF">ACFSQ3_05370</name>
</gene>
<feature type="transmembrane region" description="Helical" evidence="1">
    <location>
        <begin position="409"/>
        <end position="429"/>
    </location>
</feature>
<feature type="transmembrane region" description="Helical" evidence="1">
    <location>
        <begin position="507"/>
        <end position="525"/>
    </location>
</feature>